<evidence type="ECO:0008006" key="6">
    <source>
        <dbReference type="Google" id="ProtNLM"/>
    </source>
</evidence>
<protein>
    <recommendedName>
        <fullName evidence="6">RING-type domain-containing protein</fullName>
    </recommendedName>
</protein>
<dbReference type="AlphaFoldDB" id="A0A1E5W0F3"/>
<name>A0A1E5W0F3_9POAL</name>
<dbReference type="Proteomes" id="UP000095767">
    <property type="component" value="Unassembled WGS sequence"/>
</dbReference>
<evidence type="ECO:0000313" key="5">
    <source>
        <dbReference type="Proteomes" id="UP000095767"/>
    </source>
</evidence>
<evidence type="ECO:0000256" key="2">
    <source>
        <dbReference type="ARBA" id="ARBA00022771"/>
    </source>
</evidence>
<dbReference type="Pfam" id="PF13920">
    <property type="entry name" value="zf-C3HC4_3"/>
    <property type="match status" value="1"/>
</dbReference>
<reference evidence="4 5" key="1">
    <citation type="submission" date="2016-09" db="EMBL/GenBank/DDBJ databases">
        <title>The draft genome of Dichanthelium oligosanthes: A C3 panicoid grass species.</title>
        <authorList>
            <person name="Studer A.J."/>
            <person name="Schnable J.C."/>
            <person name="Brutnell T.P."/>
        </authorList>
    </citation>
    <scope>NUCLEOTIDE SEQUENCE [LARGE SCALE GENOMIC DNA]</scope>
    <source>
        <strain evidence="5">cv. Kellogg 1175</strain>
        <tissue evidence="4">Leaf</tissue>
    </source>
</reference>
<sequence>MAQQPAEKGFGESGLALVAEAADDAESCCFVEAEDASAGAGAATSSSLAASNSKWACSACGGGEASVLVLPCRHLCLCKACEPRAEAYPVCLAAKTASIHIAADN</sequence>
<keyword evidence="2" id="KW-0863">Zinc-finger</keyword>
<organism evidence="4 5">
    <name type="scientific">Dichanthelium oligosanthes</name>
    <dbReference type="NCBI Taxonomy" id="888268"/>
    <lineage>
        <taxon>Eukaryota</taxon>
        <taxon>Viridiplantae</taxon>
        <taxon>Streptophyta</taxon>
        <taxon>Embryophyta</taxon>
        <taxon>Tracheophyta</taxon>
        <taxon>Spermatophyta</taxon>
        <taxon>Magnoliopsida</taxon>
        <taxon>Liliopsida</taxon>
        <taxon>Poales</taxon>
        <taxon>Poaceae</taxon>
        <taxon>PACMAD clade</taxon>
        <taxon>Panicoideae</taxon>
        <taxon>Panicodae</taxon>
        <taxon>Paniceae</taxon>
        <taxon>Dichantheliinae</taxon>
        <taxon>Dichanthelium</taxon>
    </lineage>
</organism>
<keyword evidence="3" id="KW-0862">Zinc</keyword>
<keyword evidence="5" id="KW-1185">Reference proteome</keyword>
<dbReference type="PANTHER" id="PTHR42647:SF68">
    <property type="entry name" value="OS11G0542100 PROTEIN"/>
    <property type="match status" value="1"/>
</dbReference>
<dbReference type="GO" id="GO:0008270">
    <property type="term" value="F:zinc ion binding"/>
    <property type="evidence" value="ECO:0007669"/>
    <property type="project" value="UniProtKB-KW"/>
</dbReference>
<evidence type="ECO:0000256" key="1">
    <source>
        <dbReference type="ARBA" id="ARBA00022723"/>
    </source>
</evidence>
<comment type="caution">
    <text evidence="4">The sequence shown here is derived from an EMBL/GenBank/DDBJ whole genome shotgun (WGS) entry which is preliminary data.</text>
</comment>
<evidence type="ECO:0000313" key="4">
    <source>
        <dbReference type="EMBL" id="OEL30835.1"/>
    </source>
</evidence>
<accession>A0A1E5W0F3</accession>
<evidence type="ECO:0000256" key="3">
    <source>
        <dbReference type="ARBA" id="ARBA00022833"/>
    </source>
</evidence>
<dbReference type="PANTHER" id="PTHR42647">
    <property type="entry name" value="SBP (S-RIBONUCLEASE BINDING PROTEIN) FAMILY PROTEIN"/>
    <property type="match status" value="1"/>
</dbReference>
<proteinExistence type="predicted"/>
<dbReference type="EMBL" id="LWDX02024707">
    <property type="protein sequence ID" value="OEL30835.1"/>
    <property type="molecule type" value="Genomic_DNA"/>
</dbReference>
<keyword evidence="1" id="KW-0479">Metal-binding</keyword>
<dbReference type="Gene3D" id="3.30.40.10">
    <property type="entry name" value="Zinc/RING finger domain, C3HC4 (zinc finger)"/>
    <property type="match status" value="1"/>
</dbReference>
<dbReference type="GO" id="GO:0004842">
    <property type="term" value="F:ubiquitin-protein transferase activity"/>
    <property type="evidence" value="ECO:0007669"/>
    <property type="project" value="TreeGrafter"/>
</dbReference>
<dbReference type="STRING" id="888268.A0A1E5W0F3"/>
<gene>
    <name evidence="4" type="ORF">BAE44_0008146</name>
</gene>
<dbReference type="InterPro" id="IPR013083">
    <property type="entry name" value="Znf_RING/FYVE/PHD"/>
</dbReference>
<dbReference type="OrthoDB" id="1711136at2759"/>